<organism evidence="1">
    <name type="scientific">Culex pipiens</name>
    <name type="common">House mosquito</name>
    <dbReference type="NCBI Taxonomy" id="7175"/>
    <lineage>
        <taxon>Eukaryota</taxon>
        <taxon>Metazoa</taxon>
        <taxon>Ecdysozoa</taxon>
        <taxon>Arthropoda</taxon>
        <taxon>Hexapoda</taxon>
        <taxon>Insecta</taxon>
        <taxon>Pterygota</taxon>
        <taxon>Neoptera</taxon>
        <taxon>Endopterygota</taxon>
        <taxon>Diptera</taxon>
        <taxon>Nematocera</taxon>
        <taxon>Culicoidea</taxon>
        <taxon>Culicidae</taxon>
        <taxon>Culicinae</taxon>
        <taxon>Culicini</taxon>
        <taxon>Culex</taxon>
        <taxon>Culex</taxon>
    </lineage>
</organism>
<dbReference type="AlphaFoldDB" id="A0A8D8G1R4"/>
<protein>
    <submittedName>
        <fullName evidence="1">(northern house mosquito) hypothetical protein</fullName>
    </submittedName>
</protein>
<reference evidence="1" key="1">
    <citation type="submission" date="2021-05" db="EMBL/GenBank/DDBJ databases">
        <authorList>
            <person name="Alioto T."/>
            <person name="Alioto T."/>
            <person name="Gomez Garrido J."/>
        </authorList>
    </citation>
    <scope>NUCLEOTIDE SEQUENCE</scope>
</reference>
<sequence length="127" mass="15271">MPIRTTRRRERQLLRQESRRSREQLMIHWIDYNIEVVPKSNWCISPNHFPLSAEVFESTFTKVLENIRSVKHYTKKNPRRMVVPNNMAHMPTDRYSHFGRDRIHIQRSIGMNMLQAQGFLSETGHIR</sequence>
<accession>A0A8D8G1R4</accession>
<proteinExistence type="predicted"/>
<evidence type="ECO:0000313" key="1">
    <source>
        <dbReference type="EMBL" id="CAG6491250.1"/>
    </source>
</evidence>
<dbReference type="EMBL" id="HBUE01118289">
    <property type="protein sequence ID" value="CAG6491250.1"/>
    <property type="molecule type" value="Transcribed_RNA"/>
</dbReference>
<name>A0A8D8G1R4_CULPI</name>